<evidence type="ECO:0000256" key="2">
    <source>
        <dbReference type="ARBA" id="ARBA00022448"/>
    </source>
</evidence>
<evidence type="ECO:0000313" key="8">
    <source>
        <dbReference type="EMBL" id="SMC02688.1"/>
    </source>
</evidence>
<dbReference type="Pfam" id="PF00083">
    <property type="entry name" value="Sugar_tr"/>
    <property type="match status" value="1"/>
</dbReference>
<dbReference type="SUPFAM" id="SSF103473">
    <property type="entry name" value="MFS general substrate transporter"/>
    <property type="match status" value="1"/>
</dbReference>
<dbReference type="AlphaFoldDB" id="A0A1W1W8R3"/>
<proteinExistence type="predicted"/>
<dbReference type="InterPro" id="IPR036259">
    <property type="entry name" value="MFS_trans_sf"/>
</dbReference>
<accession>A0A1W1W8R3</accession>
<dbReference type="PROSITE" id="PS50850">
    <property type="entry name" value="MFS"/>
    <property type="match status" value="1"/>
</dbReference>
<dbReference type="EMBL" id="FWWY01000001">
    <property type="protein sequence ID" value="SMC02688.1"/>
    <property type="molecule type" value="Genomic_DNA"/>
</dbReference>
<comment type="subcellular location">
    <subcellularLocation>
        <location evidence="1">Cell membrane</location>
        <topology evidence="1">Multi-pass membrane protein</topology>
    </subcellularLocation>
</comment>
<feature type="transmembrane region" description="Helical" evidence="6">
    <location>
        <begin position="249"/>
        <end position="266"/>
    </location>
</feature>
<dbReference type="PROSITE" id="PS00216">
    <property type="entry name" value="SUGAR_TRANSPORT_1"/>
    <property type="match status" value="1"/>
</dbReference>
<evidence type="ECO:0000256" key="3">
    <source>
        <dbReference type="ARBA" id="ARBA00022692"/>
    </source>
</evidence>
<dbReference type="OrthoDB" id="9787026at2"/>
<keyword evidence="9" id="KW-1185">Reference proteome</keyword>
<feature type="transmembrane region" description="Helical" evidence="6">
    <location>
        <begin position="286"/>
        <end position="305"/>
    </location>
</feature>
<feature type="transmembrane region" description="Helical" evidence="6">
    <location>
        <begin position="85"/>
        <end position="108"/>
    </location>
</feature>
<feature type="transmembrane region" description="Helical" evidence="6">
    <location>
        <begin position="53"/>
        <end position="73"/>
    </location>
</feature>
<organism evidence="8 9">
    <name type="scientific">Sulfobacillus thermosulfidooxidans (strain DSM 9293 / VKM B-1269 / AT-1)</name>
    <dbReference type="NCBI Taxonomy" id="929705"/>
    <lineage>
        <taxon>Bacteria</taxon>
        <taxon>Bacillati</taxon>
        <taxon>Bacillota</taxon>
        <taxon>Clostridia</taxon>
        <taxon>Eubacteriales</taxon>
        <taxon>Clostridiales Family XVII. Incertae Sedis</taxon>
        <taxon>Sulfobacillus</taxon>
    </lineage>
</organism>
<dbReference type="Gene3D" id="1.20.1250.20">
    <property type="entry name" value="MFS general substrate transporter like domains"/>
    <property type="match status" value="1"/>
</dbReference>
<feature type="transmembrane region" description="Helical" evidence="6">
    <location>
        <begin position="312"/>
        <end position="331"/>
    </location>
</feature>
<keyword evidence="4 6" id="KW-1133">Transmembrane helix</keyword>
<feature type="transmembrane region" description="Helical" evidence="6">
    <location>
        <begin position="337"/>
        <end position="359"/>
    </location>
</feature>
<dbReference type="PANTHER" id="PTHR23511">
    <property type="entry name" value="SYNAPTIC VESICLE GLYCOPROTEIN 2"/>
    <property type="match status" value="1"/>
</dbReference>
<evidence type="ECO:0000256" key="6">
    <source>
        <dbReference type="SAM" id="Phobius"/>
    </source>
</evidence>
<feature type="transmembrane region" description="Helical" evidence="6">
    <location>
        <begin position="371"/>
        <end position="394"/>
    </location>
</feature>
<keyword evidence="2" id="KW-0813">Transport</keyword>
<reference evidence="9" key="1">
    <citation type="submission" date="2017-04" db="EMBL/GenBank/DDBJ databases">
        <authorList>
            <person name="Varghese N."/>
            <person name="Submissions S."/>
        </authorList>
    </citation>
    <scope>NUCLEOTIDE SEQUENCE [LARGE SCALE GENOMIC DNA]</scope>
    <source>
        <strain evidence="9">DSM 9293</strain>
    </source>
</reference>
<feature type="transmembrane region" description="Helical" evidence="6">
    <location>
        <begin position="20"/>
        <end position="47"/>
    </location>
</feature>
<dbReference type="GO" id="GO:0005886">
    <property type="term" value="C:plasma membrane"/>
    <property type="evidence" value="ECO:0007669"/>
    <property type="project" value="UniProtKB-SubCell"/>
</dbReference>
<protein>
    <submittedName>
        <fullName evidence="8">MFS transporter, putative metabolite:H+ symporter</fullName>
    </submittedName>
</protein>
<feature type="transmembrane region" description="Helical" evidence="6">
    <location>
        <begin position="171"/>
        <end position="188"/>
    </location>
</feature>
<dbReference type="InterPro" id="IPR020846">
    <property type="entry name" value="MFS_dom"/>
</dbReference>
<dbReference type="InterPro" id="IPR005828">
    <property type="entry name" value="MFS_sugar_transport-like"/>
</dbReference>
<dbReference type="Proteomes" id="UP000192660">
    <property type="component" value="Unassembled WGS sequence"/>
</dbReference>
<evidence type="ECO:0000259" key="7">
    <source>
        <dbReference type="PROSITE" id="PS50850"/>
    </source>
</evidence>
<evidence type="ECO:0000313" key="9">
    <source>
        <dbReference type="Proteomes" id="UP000192660"/>
    </source>
</evidence>
<keyword evidence="5 6" id="KW-0472">Membrane</keyword>
<dbReference type="CDD" id="cd17316">
    <property type="entry name" value="MFS_SV2_like"/>
    <property type="match status" value="1"/>
</dbReference>
<name>A0A1W1W8R3_SULTA</name>
<sequence length="438" mass="47723">MQLEQDLDALNMTRFHYRLITVAGLGTLFDSMDVGIISFVLAALIGAWHLSNVMVGIVASISLVGMAIGAALAGTVADRLGRRKIFMLTLAIYSIATGLSAAALAVWMLVLFRFIVGIGLGGELPVTSTMVTEFLPRKDRGRGIVMLESFWAIGWLIAALVSYLLIPRYGWRIGFLFGMLPALYILYLRRHIPESPRFLLRTGRVQEAQHVMSLVAGHEVAATMRSPVTARAKGTVLDLFRRGQSSKTIMLWVLWMGMNFAYYGMFLWLPSVLVTHGYSLVDSLKYTLIVTIVQLPGYLSAGLLVDRLGRKPVLVFYILMSALSAYLFGHAHGVEQVLIFGSMLSFFNLGAWGVTYAYTVEQYPTMNRGTGAGWAMGIGRIGGIIGPTIVGVLLAMKLGLVSIFGVFAAALLIAALTVMILGKETKGKSLEIVNTPES</sequence>
<evidence type="ECO:0000256" key="4">
    <source>
        <dbReference type="ARBA" id="ARBA00022989"/>
    </source>
</evidence>
<dbReference type="GO" id="GO:0022857">
    <property type="term" value="F:transmembrane transporter activity"/>
    <property type="evidence" value="ECO:0007669"/>
    <property type="project" value="InterPro"/>
</dbReference>
<keyword evidence="3 6" id="KW-0812">Transmembrane</keyword>
<evidence type="ECO:0000256" key="5">
    <source>
        <dbReference type="ARBA" id="ARBA00023136"/>
    </source>
</evidence>
<feature type="domain" description="Major facilitator superfamily (MFS) profile" evidence="7">
    <location>
        <begin position="19"/>
        <end position="426"/>
    </location>
</feature>
<feature type="transmembrane region" description="Helical" evidence="6">
    <location>
        <begin position="114"/>
        <end position="132"/>
    </location>
</feature>
<dbReference type="PANTHER" id="PTHR23511:SF34">
    <property type="entry name" value="SYNAPTIC VESICLE GLYCOPROTEIN 2"/>
    <property type="match status" value="1"/>
</dbReference>
<dbReference type="STRING" id="28034.BFX07_05170"/>
<dbReference type="InterPro" id="IPR005829">
    <property type="entry name" value="Sugar_transporter_CS"/>
</dbReference>
<dbReference type="RefSeq" id="WP_028962757.1">
    <property type="nucleotide sequence ID" value="NZ_FWWY01000001.1"/>
</dbReference>
<evidence type="ECO:0000256" key="1">
    <source>
        <dbReference type="ARBA" id="ARBA00004651"/>
    </source>
</evidence>
<feature type="transmembrane region" description="Helical" evidence="6">
    <location>
        <begin position="144"/>
        <end position="165"/>
    </location>
</feature>
<gene>
    <name evidence="8" type="ORF">SAMN00768000_0715</name>
</gene>
<feature type="transmembrane region" description="Helical" evidence="6">
    <location>
        <begin position="400"/>
        <end position="421"/>
    </location>
</feature>